<dbReference type="PANTHER" id="PTHR43553:SF24">
    <property type="entry name" value="ENERGY-COUPLING FACTOR TRANSPORTER ATP-BINDING PROTEIN ECFA1"/>
    <property type="match status" value="1"/>
</dbReference>
<dbReference type="GO" id="GO:0016887">
    <property type="term" value="F:ATP hydrolysis activity"/>
    <property type="evidence" value="ECO:0007669"/>
    <property type="project" value="InterPro"/>
</dbReference>
<reference evidence="12 13" key="1">
    <citation type="submission" date="2020-04" db="EMBL/GenBank/DDBJ databases">
        <authorList>
            <person name="Basu S."/>
            <person name="Maruthanayagam V."/>
            <person name="Chakraborty S."/>
            <person name="Pramanik A."/>
            <person name="Mukherjee J."/>
            <person name="Brink B."/>
        </authorList>
    </citation>
    <scope>NUCLEOTIDE SEQUENCE [LARGE SCALE GENOMIC DNA]</scope>
    <source>
        <strain evidence="12 13">AP17</strain>
    </source>
</reference>
<dbReference type="InterPro" id="IPR003593">
    <property type="entry name" value="AAA+_ATPase"/>
</dbReference>
<dbReference type="GO" id="GO:0043190">
    <property type="term" value="C:ATP-binding cassette (ABC) transporter complex"/>
    <property type="evidence" value="ECO:0007669"/>
    <property type="project" value="TreeGrafter"/>
</dbReference>
<dbReference type="Gene3D" id="3.40.50.300">
    <property type="entry name" value="P-loop containing nucleotide triphosphate hydrolases"/>
    <property type="match status" value="1"/>
</dbReference>
<comment type="similarity">
    <text evidence="2 10">Belongs to the ABC transporter superfamily.</text>
</comment>
<evidence type="ECO:0000256" key="7">
    <source>
        <dbReference type="ARBA" id="ARBA00022967"/>
    </source>
</evidence>
<dbReference type="PROSITE" id="PS00211">
    <property type="entry name" value="ABC_TRANSPORTER_1"/>
    <property type="match status" value="1"/>
</dbReference>
<dbReference type="InterPro" id="IPR015856">
    <property type="entry name" value="ABC_transpr_CbiO/EcfA_su"/>
</dbReference>
<feature type="domain" description="ABC transporter" evidence="11">
    <location>
        <begin position="3"/>
        <end position="239"/>
    </location>
</feature>
<dbReference type="PROSITE" id="PS50893">
    <property type="entry name" value="ABC_TRANSPORTER_2"/>
    <property type="match status" value="1"/>
</dbReference>
<evidence type="ECO:0000256" key="4">
    <source>
        <dbReference type="ARBA" id="ARBA00022475"/>
    </source>
</evidence>
<dbReference type="InterPro" id="IPR017871">
    <property type="entry name" value="ABC_transporter-like_CS"/>
</dbReference>
<dbReference type="RefSeq" id="WP_168567564.1">
    <property type="nucleotide sequence ID" value="NZ_CP051167.1"/>
</dbReference>
<evidence type="ECO:0000313" key="12">
    <source>
        <dbReference type="EMBL" id="QIZ69407.1"/>
    </source>
</evidence>
<evidence type="ECO:0000256" key="8">
    <source>
        <dbReference type="ARBA" id="ARBA00023136"/>
    </source>
</evidence>
<protein>
    <recommendedName>
        <fullName evidence="10">ABC transporter ATP-binding protein</fullName>
    </recommendedName>
</protein>
<dbReference type="GO" id="GO:0005524">
    <property type="term" value="F:ATP binding"/>
    <property type="evidence" value="ECO:0007669"/>
    <property type="project" value="UniProtKB-UniRule"/>
</dbReference>
<keyword evidence="3 10" id="KW-0813">Transport</keyword>
<keyword evidence="4 10" id="KW-1003">Cell membrane</keyword>
<keyword evidence="6 10" id="KW-0067">ATP-binding</keyword>
<gene>
    <name evidence="12" type="ORF">HCG48_01435</name>
</gene>
<dbReference type="Pfam" id="PF00005">
    <property type="entry name" value="ABC_tran"/>
    <property type="match status" value="1"/>
</dbReference>
<evidence type="ECO:0000256" key="5">
    <source>
        <dbReference type="ARBA" id="ARBA00022741"/>
    </source>
</evidence>
<keyword evidence="7" id="KW-1278">Translocase</keyword>
<dbReference type="AlphaFoldDB" id="A0A6H1TTD9"/>
<evidence type="ECO:0000313" key="13">
    <source>
        <dbReference type="Proteomes" id="UP000500857"/>
    </source>
</evidence>
<dbReference type="InterPro" id="IPR027417">
    <property type="entry name" value="P-loop_NTPase"/>
</dbReference>
<dbReference type="PANTHER" id="PTHR43553">
    <property type="entry name" value="HEAVY METAL TRANSPORTER"/>
    <property type="match status" value="1"/>
</dbReference>
<comment type="function">
    <text evidence="10">Part of an ABC transporter complex. Responsible for energy coupling to the transport system.</text>
</comment>
<evidence type="ECO:0000256" key="1">
    <source>
        <dbReference type="ARBA" id="ARBA00004202"/>
    </source>
</evidence>
<dbReference type="KEGG" id="oxy:HCG48_01435"/>
<keyword evidence="5 10" id="KW-0547">Nucleotide-binding</keyword>
<keyword evidence="8 10" id="KW-0472">Membrane</keyword>
<sequence length="285" mass="32086">MPIEFDRVTYTYPCAQKPAVQELSLRIPPGRRCGLIGRNGCGKSTLLRLADGLFRPDRGKLYWQGKPLDYSRKSLRTLRQQVGLVFQDPEHQLVATTVEEDISYGLCNLGLPESEIADRVQRTLEDFDLLELANTPINHLSLGQKKRVAIADVMVLQPQLLLMDEPTAYLDPAQTRTLFSQLERIHAAGTTALIATHDLDFIYAWADWLMVMDCGRIVLEGPAEQVFDRHEELSALGLGLPLAVDLLIILEDNNVSVKTVRSQILKRLRCGGYRSFNEENSLRSV</sequence>
<dbReference type="InterPro" id="IPR050095">
    <property type="entry name" value="ECF_ABC_transporter_ATP-bd"/>
</dbReference>
<dbReference type="InterPro" id="IPR005876">
    <property type="entry name" value="Co_trans_ATP-bd"/>
</dbReference>
<comment type="function">
    <text evidence="9">Probably part of an ABC transporter complex. Responsible for energy coupling to the transport system.</text>
</comment>
<comment type="subcellular location">
    <subcellularLocation>
        <location evidence="1 10">Cell membrane</location>
        <topology evidence="1 10">Peripheral membrane protein</topology>
    </subcellularLocation>
</comment>
<dbReference type="GO" id="GO:0006824">
    <property type="term" value="P:cobalt ion transport"/>
    <property type="evidence" value="ECO:0007669"/>
    <property type="project" value="InterPro"/>
</dbReference>
<dbReference type="FunFam" id="3.40.50.300:FF:000224">
    <property type="entry name" value="Energy-coupling factor transporter ATP-binding protein EcfA"/>
    <property type="match status" value="1"/>
</dbReference>
<dbReference type="SUPFAM" id="SSF52540">
    <property type="entry name" value="P-loop containing nucleoside triphosphate hydrolases"/>
    <property type="match status" value="1"/>
</dbReference>
<dbReference type="SMART" id="SM00382">
    <property type="entry name" value="AAA"/>
    <property type="match status" value="1"/>
</dbReference>
<dbReference type="CDD" id="cd03225">
    <property type="entry name" value="ABC_cobalt_CbiO_domain1"/>
    <property type="match status" value="1"/>
</dbReference>
<evidence type="ECO:0000256" key="6">
    <source>
        <dbReference type="ARBA" id="ARBA00022840"/>
    </source>
</evidence>
<evidence type="ECO:0000259" key="11">
    <source>
        <dbReference type="PROSITE" id="PS50893"/>
    </source>
</evidence>
<organism evidence="12 13">
    <name type="scientific">Oxynema aestuarii AP17</name>
    <dbReference type="NCBI Taxonomy" id="2064643"/>
    <lineage>
        <taxon>Bacteria</taxon>
        <taxon>Bacillati</taxon>
        <taxon>Cyanobacteriota</taxon>
        <taxon>Cyanophyceae</taxon>
        <taxon>Oscillatoriophycideae</taxon>
        <taxon>Oscillatoriales</taxon>
        <taxon>Oscillatoriaceae</taxon>
        <taxon>Oxynema</taxon>
        <taxon>Oxynema aestuarii</taxon>
    </lineage>
</organism>
<proteinExistence type="inferred from homology"/>
<dbReference type="InterPro" id="IPR003439">
    <property type="entry name" value="ABC_transporter-like_ATP-bd"/>
</dbReference>
<evidence type="ECO:0000256" key="3">
    <source>
        <dbReference type="ARBA" id="ARBA00022448"/>
    </source>
</evidence>
<name>A0A6H1TTD9_9CYAN</name>
<evidence type="ECO:0000256" key="9">
    <source>
        <dbReference type="ARBA" id="ARBA00025157"/>
    </source>
</evidence>
<dbReference type="Proteomes" id="UP000500857">
    <property type="component" value="Chromosome"/>
</dbReference>
<accession>A0A6H1TTD9</accession>
<evidence type="ECO:0000256" key="2">
    <source>
        <dbReference type="ARBA" id="ARBA00005417"/>
    </source>
</evidence>
<evidence type="ECO:0000256" key="10">
    <source>
        <dbReference type="RuleBase" id="RU364103"/>
    </source>
</evidence>
<keyword evidence="13" id="KW-1185">Reference proteome</keyword>
<dbReference type="NCBIfam" id="TIGR01166">
    <property type="entry name" value="cbiO"/>
    <property type="match status" value="1"/>
</dbReference>
<dbReference type="EMBL" id="CP051167">
    <property type="protein sequence ID" value="QIZ69407.1"/>
    <property type="molecule type" value="Genomic_DNA"/>
</dbReference>
<dbReference type="GO" id="GO:0042626">
    <property type="term" value="F:ATPase-coupled transmembrane transporter activity"/>
    <property type="evidence" value="ECO:0007669"/>
    <property type="project" value="TreeGrafter"/>
</dbReference>